<evidence type="ECO:0000313" key="5">
    <source>
        <dbReference type="EMBL" id="KAL0959392.1"/>
    </source>
</evidence>
<keyword evidence="6" id="KW-1185">Reference proteome</keyword>
<evidence type="ECO:0000256" key="1">
    <source>
        <dbReference type="ARBA" id="ARBA00005964"/>
    </source>
</evidence>
<organism evidence="5 6">
    <name type="scientific">Hohenbuehelia grisea</name>
    <dbReference type="NCBI Taxonomy" id="104357"/>
    <lineage>
        <taxon>Eukaryota</taxon>
        <taxon>Fungi</taxon>
        <taxon>Dikarya</taxon>
        <taxon>Basidiomycota</taxon>
        <taxon>Agaricomycotina</taxon>
        <taxon>Agaricomycetes</taxon>
        <taxon>Agaricomycetidae</taxon>
        <taxon>Agaricales</taxon>
        <taxon>Pleurotineae</taxon>
        <taxon>Pleurotaceae</taxon>
        <taxon>Hohenbuehelia</taxon>
    </lineage>
</organism>
<dbReference type="InterPro" id="IPR029058">
    <property type="entry name" value="AB_hydrolase_fold"/>
</dbReference>
<comment type="caution">
    <text evidence="5">The sequence shown here is derived from an EMBL/GenBank/DDBJ whole genome shotgun (WGS) entry which is preliminary data.</text>
</comment>
<evidence type="ECO:0000259" key="4">
    <source>
        <dbReference type="Pfam" id="PF00135"/>
    </source>
</evidence>
<dbReference type="InterPro" id="IPR002018">
    <property type="entry name" value="CarbesteraseB"/>
</dbReference>
<name>A0ABR3JV30_9AGAR</name>
<dbReference type="PROSITE" id="PS00122">
    <property type="entry name" value="CARBOXYLESTERASE_B_1"/>
    <property type="match status" value="1"/>
</dbReference>
<dbReference type="Gene3D" id="3.40.50.1820">
    <property type="entry name" value="alpha/beta hydrolase"/>
    <property type="match status" value="1"/>
</dbReference>
<accession>A0ABR3JV30</accession>
<reference evidence="6" key="1">
    <citation type="submission" date="2024-06" db="EMBL/GenBank/DDBJ databases">
        <title>Multi-omics analyses provide insights into the biosynthesis of the anticancer antibiotic pleurotin in Hohenbuehelia grisea.</title>
        <authorList>
            <person name="Weaver J.A."/>
            <person name="Alberti F."/>
        </authorList>
    </citation>
    <scope>NUCLEOTIDE SEQUENCE [LARGE SCALE GENOMIC DNA]</scope>
    <source>
        <strain evidence="6">T-177</strain>
    </source>
</reference>
<dbReference type="Proteomes" id="UP001556367">
    <property type="component" value="Unassembled WGS sequence"/>
</dbReference>
<dbReference type="PANTHER" id="PTHR11559">
    <property type="entry name" value="CARBOXYLESTERASE"/>
    <property type="match status" value="1"/>
</dbReference>
<feature type="domain" description="Carboxylesterase type B" evidence="4">
    <location>
        <begin position="35"/>
        <end position="507"/>
    </location>
</feature>
<dbReference type="InterPro" id="IPR050309">
    <property type="entry name" value="Type-B_Carboxylest/Lipase"/>
</dbReference>
<sequence length="546" mass="60738">MLKLWSPLLLGGLFAQQVLSSASSPGAVISSHEGVVDLGYAKYRGKRSNSDTWVFYGLPYAEPPLGDRRFRAPQALNITRVSTAYNGTIVDATRQPDFCVQDLGAGSEDCLKVNVYTPANVKKGSKLPVLCYIHGGGWSYGVPTAWPFDHWVQQSPNVIIVSVYYRLASLGFLATPEFYNSTEGVFNAGLQDQFEALNWVQRNIGAFGGDPRRVTLNGESAGATSVLHFMAPHINVEQRLFSKAIVQSGVRLHMGKADEMAPSFQFYATQAGCGEGDLKKKMKCLREAKLEALTKANKALMLDPTSPGMIFTPVFEAPVFHPRNSVDFPRIPVIVGATTNDTVFDGDLVPSLKSAMPRLTANEIQAIEEYYPPSAFESERHRTRNVLGEFMFFCSRVFIGKGYKNNSWTFRYNQQEPDSRWPQEPGQVGHASDNYMMFNGSRTFDNGEYHFSGLNTTQTAFAQEIIAYWLSFVRSGDPNKFKLPRSPVWKPFRHGNARLVLQQGPDEDLAQSGLLHERELKEERERCAFVGTIRPDTVGGILGLID</sequence>
<evidence type="ECO:0000256" key="3">
    <source>
        <dbReference type="RuleBase" id="RU361235"/>
    </source>
</evidence>
<proteinExistence type="inferred from homology"/>
<dbReference type="SUPFAM" id="SSF53474">
    <property type="entry name" value="alpha/beta-Hydrolases"/>
    <property type="match status" value="1"/>
</dbReference>
<evidence type="ECO:0000256" key="2">
    <source>
        <dbReference type="ARBA" id="ARBA00022801"/>
    </source>
</evidence>
<comment type="similarity">
    <text evidence="1 3">Belongs to the type-B carboxylesterase/lipase family.</text>
</comment>
<keyword evidence="2 3" id="KW-0378">Hydrolase</keyword>
<protein>
    <recommendedName>
        <fullName evidence="3">Carboxylic ester hydrolase</fullName>
        <ecNumber evidence="3">3.1.1.-</ecNumber>
    </recommendedName>
</protein>
<gene>
    <name evidence="5" type="ORF">HGRIS_014641</name>
</gene>
<feature type="chain" id="PRO_5044999563" description="Carboxylic ester hydrolase" evidence="3">
    <location>
        <begin position="21"/>
        <end position="546"/>
    </location>
</feature>
<dbReference type="EMBL" id="JASNQZ010000003">
    <property type="protein sequence ID" value="KAL0959392.1"/>
    <property type="molecule type" value="Genomic_DNA"/>
</dbReference>
<dbReference type="InterPro" id="IPR019826">
    <property type="entry name" value="Carboxylesterase_B_AS"/>
</dbReference>
<dbReference type="EC" id="3.1.1.-" evidence="3"/>
<evidence type="ECO:0000313" key="6">
    <source>
        <dbReference type="Proteomes" id="UP001556367"/>
    </source>
</evidence>
<feature type="signal peptide" evidence="3">
    <location>
        <begin position="1"/>
        <end position="20"/>
    </location>
</feature>
<dbReference type="Pfam" id="PF00135">
    <property type="entry name" value="COesterase"/>
    <property type="match status" value="1"/>
</dbReference>
<keyword evidence="3" id="KW-0732">Signal</keyword>